<dbReference type="Proteomes" id="UP001056681">
    <property type="component" value="Chromosome"/>
</dbReference>
<dbReference type="RefSeq" id="WP_250340114.1">
    <property type="nucleotide sequence ID" value="NZ_CP063231.1"/>
</dbReference>
<name>A0ABY4T6R1_9GAMM</name>
<reference evidence="1" key="1">
    <citation type="submission" date="2020-10" db="EMBL/GenBank/DDBJ databases">
        <title>Whole-genome sequence of Luteibacter sp. EIF3.</title>
        <authorList>
            <person name="Friedrich I."/>
            <person name="Hertel R."/>
            <person name="Daniel R."/>
        </authorList>
    </citation>
    <scope>NUCLEOTIDE SEQUENCE</scope>
    <source>
        <strain evidence="1">EIF3</strain>
    </source>
</reference>
<proteinExistence type="predicted"/>
<evidence type="ECO:0000313" key="1">
    <source>
        <dbReference type="EMBL" id="URL59593.1"/>
    </source>
</evidence>
<accession>A0ABY4T6R1</accession>
<gene>
    <name evidence="1" type="ORF">IM816_05715</name>
</gene>
<organism evidence="1 2">
    <name type="scientific">Luteibacter flocculans</name>
    <dbReference type="NCBI Taxonomy" id="2780091"/>
    <lineage>
        <taxon>Bacteria</taxon>
        <taxon>Pseudomonadati</taxon>
        <taxon>Pseudomonadota</taxon>
        <taxon>Gammaproteobacteria</taxon>
        <taxon>Lysobacterales</taxon>
        <taxon>Rhodanobacteraceae</taxon>
        <taxon>Luteibacter</taxon>
    </lineage>
</organism>
<protein>
    <submittedName>
        <fullName evidence="1">Uncharacterized protein</fullName>
    </submittedName>
</protein>
<keyword evidence="2" id="KW-1185">Reference proteome</keyword>
<dbReference type="EMBL" id="CP063231">
    <property type="protein sequence ID" value="URL59593.1"/>
    <property type="molecule type" value="Genomic_DNA"/>
</dbReference>
<sequence length="83" mass="8941">MGTNQHKPSHQVLAERAGALVKVVNNLIADIESDLRAPADAAFNARVAHRALQDAVLTLADSARDQVVDHYQQMAREAQQAAA</sequence>
<evidence type="ECO:0000313" key="2">
    <source>
        <dbReference type="Proteomes" id="UP001056681"/>
    </source>
</evidence>